<dbReference type="AlphaFoldDB" id="A0AAD7XFD1"/>
<dbReference type="Proteomes" id="UP001230188">
    <property type="component" value="Unassembled WGS sequence"/>
</dbReference>
<comment type="caution">
    <text evidence="1">The sequence shown here is derived from an EMBL/GenBank/DDBJ whole genome shotgun (WGS) entry which is preliminary data.</text>
</comment>
<evidence type="ECO:0000313" key="2">
    <source>
        <dbReference type="Proteomes" id="UP001230188"/>
    </source>
</evidence>
<name>A0AAD7XFD1_9STRA</name>
<proteinExistence type="predicted"/>
<gene>
    <name evidence="1" type="ORF">CTAYLR_006391</name>
</gene>
<keyword evidence="2" id="KW-1185">Reference proteome</keyword>
<reference evidence="1" key="1">
    <citation type="submission" date="2023-01" db="EMBL/GenBank/DDBJ databases">
        <title>Metagenome sequencing of chrysophaentin producing Chrysophaeum taylorii.</title>
        <authorList>
            <person name="Davison J."/>
            <person name="Bewley C."/>
        </authorList>
    </citation>
    <scope>NUCLEOTIDE SEQUENCE</scope>
    <source>
        <strain evidence="1">NIES-1699</strain>
    </source>
</reference>
<protein>
    <submittedName>
        <fullName evidence="1">Uncharacterized protein</fullName>
    </submittedName>
</protein>
<dbReference type="EMBL" id="JAQMWT010000578">
    <property type="protein sequence ID" value="KAJ8599217.1"/>
    <property type="molecule type" value="Genomic_DNA"/>
</dbReference>
<evidence type="ECO:0000313" key="1">
    <source>
        <dbReference type="EMBL" id="KAJ8599217.1"/>
    </source>
</evidence>
<sequence length="269" mass="29158">MTTCMWVNSTLVTSVISDAVDFMPGSNVTLLGGVLGAMCANNERCECYKSANEMTIDATGPANAIVPRSVFQGPALVSVCDNFTLRADQSTGSGGRKMTYFWSAAAATKSAMLAAAVDRAQGNSFFDLSNSELDEIIVVTSLLEITLSLTNFLEVNTTSSYSTRLTYDRIPSLVIIGGASTILASRSEALSIEAEGFATNCDGRAAFERQVDFFWTLFEEQPDDGSLLRTDYVSIANNKRFFKLNAFAEPGVFCDRNPYTFHVVCVTFT</sequence>
<organism evidence="1 2">
    <name type="scientific">Chrysophaeum taylorii</name>
    <dbReference type="NCBI Taxonomy" id="2483200"/>
    <lineage>
        <taxon>Eukaryota</taxon>
        <taxon>Sar</taxon>
        <taxon>Stramenopiles</taxon>
        <taxon>Ochrophyta</taxon>
        <taxon>Pelagophyceae</taxon>
        <taxon>Pelagomonadales</taxon>
        <taxon>Pelagomonadaceae</taxon>
        <taxon>Chrysophaeum</taxon>
    </lineage>
</organism>
<accession>A0AAD7XFD1</accession>